<accession>A0A9W4UIC1</accession>
<dbReference type="Proteomes" id="UP001152607">
    <property type="component" value="Unassembled WGS sequence"/>
</dbReference>
<proteinExistence type="predicted"/>
<reference evidence="1" key="1">
    <citation type="submission" date="2023-01" db="EMBL/GenBank/DDBJ databases">
        <authorList>
            <person name="Van Ghelder C."/>
            <person name="Rancurel C."/>
        </authorList>
    </citation>
    <scope>NUCLEOTIDE SEQUENCE</scope>
    <source>
        <strain evidence="1">CNCM I-4278</strain>
    </source>
</reference>
<name>A0A9W4UIC1_9PLEO</name>
<protein>
    <submittedName>
        <fullName evidence="1">Uncharacterized protein</fullName>
    </submittedName>
</protein>
<sequence>MQQQTVLDIQLPPSRASLSPHDLDLSEISPSLIKLPTLTLTLILTENKNNNNIVVICYPYNIYVITEIRRIQVSKQRVILKC</sequence>
<dbReference type="AlphaFoldDB" id="A0A9W4UIC1"/>
<evidence type="ECO:0000313" key="1">
    <source>
        <dbReference type="EMBL" id="CAI6336721.1"/>
    </source>
</evidence>
<comment type="caution">
    <text evidence="1">The sequence shown here is derived from an EMBL/GenBank/DDBJ whole genome shotgun (WGS) entry which is preliminary data.</text>
</comment>
<evidence type="ECO:0000313" key="2">
    <source>
        <dbReference type="Proteomes" id="UP001152607"/>
    </source>
</evidence>
<organism evidence="1 2">
    <name type="scientific">Periconia digitata</name>
    <dbReference type="NCBI Taxonomy" id="1303443"/>
    <lineage>
        <taxon>Eukaryota</taxon>
        <taxon>Fungi</taxon>
        <taxon>Dikarya</taxon>
        <taxon>Ascomycota</taxon>
        <taxon>Pezizomycotina</taxon>
        <taxon>Dothideomycetes</taxon>
        <taxon>Pleosporomycetidae</taxon>
        <taxon>Pleosporales</taxon>
        <taxon>Massarineae</taxon>
        <taxon>Periconiaceae</taxon>
        <taxon>Periconia</taxon>
    </lineage>
</organism>
<gene>
    <name evidence="1" type="ORF">PDIGIT_LOCUS9827</name>
</gene>
<keyword evidence="2" id="KW-1185">Reference proteome</keyword>
<dbReference type="EMBL" id="CAOQHR010000006">
    <property type="protein sequence ID" value="CAI6336721.1"/>
    <property type="molecule type" value="Genomic_DNA"/>
</dbReference>